<dbReference type="Proteomes" id="UP000015101">
    <property type="component" value="Unassembled WGS sequence"/>
</dbReference>
<feature type="region of interest" description="Disordered" evidence="1">
    <location>
        <begin position="888"/>
        <end position="928"/>
    </location>
</feature>
<evidence type="ECO:0000313" key="4">
    <source>
        <dbReference type="EnsemblMetazoa" id="HelroP159024"/>
    </source>
</evidence>
<dbReference type="InterPro" id="IPR036034">
    <property type="entry name" value="PDZ_sf"/>
</dbReference>
<reference evidence="5" key="1">
    <citation type="submission" date="2012-12" db="EMBL/GenBank/DDBJ databases">
        <authorList>
            <person name="Hellsten U."/>
            <person name="Grimwood J."/>
            <person name="Chapman J.A."/>
            <person name="Shapiro H."/>
            <person name="Aerts A."/>
            <person name="Otillar R.P."/>
            <person name="Terry A.Y."/>
            <person name="Boore J.L."/>
            <person name="Simakov O."/>
            <person name="Marletaz F."/>
            <person name="Cho S.-J."/>
            <person name="Edsinger-Gonzales E."/>
            <person name="Havlak P."/>
            <person name="Kuo D.-H."/>
            <person name="Larsson T."/>
            <person name="Lv J."/>
            <person name="Arendt D."/>
            <person name="Savage R."/>
            <person name="Osoegawa K."/>
            <person name="de Jong P."/>
            <person name="Lindberg D.R."/>
            <person name="Seaver E.C."/>
            <person name="Weisblat D.A."/>
            <person name="Putnam N.H."/>
            <person name="Grigoriev I.V."/>
            <person name="Rokhsar D.S."/>
        </authorList>
    </citation>
    <scope>NUCLEOTIDE SEQUENCE</scope>
</reference>
<dbReference type="EMBL" id="AMQM01000174">
    <property type="status" value="NOT_ANNOTATED_CDS"/>
    <property type="molecule type" value="Genomic_DNA"/>
</dbReference>
<reference evidence="3 5" key="2">
    <citation type="journal article" date="2013" name="Nature">
        <title>Insights into bilaterian evolution from three spiralian genomes.</title>
        <authorList>
            <person name="Simakov O."/>
            <person name="Marletaz F."/>
            <person name="Cho S.J."/>
            <person name="Edsinger-Gonzales E."/>
            <person name="Havlak P."/>
            <person name="Hellsten U."/>
            <person name="Kuo D.H."/>
            <person name="Larsson T."/>
            <person name="Lv J."/>
            <person name="Arendt D."/>
            <person name="Savage R."/>
            <person name="Osoegawa K."/>
            <person name="de Jong P."/>
            <person name="Grimwood J."/>
            <person name="Chapman J.A."/>
            <person name="Shapiro H."/>
            <person name="Aerts A."/>
            <person name="Otillar R.P."/>
            <person name="Terry A.Y."/>
            <person name="Boore J.L."/>
            <person name="Grigoriev I.V."/>
            <person name="Lindberg D.R."/>
            <person name="Seaver E.C."/>
            <person name="Weisblat D.A."/>
            <person name="Putnam N.H."/>
            <person name="Rokhsar D.S."/>
        </authorList>
    </citation>
    <scope>NUCLEOTIDE SEQUENCE</scope>
</reference>
<protein>
    <recommendedName>
        <fullName evidence="2">PDZ domain-containing protein</fullName>
    </recommendedName>
</protein>
<accession>T1ENH7</accession>
<proteinExistence type="predicted"/>
<dbReference type="HOGENOM" id="CLU_289395_0_0_1"/>
<dbReference type="STRING" id="6412.T1ENH7"/>
<feature type="region of interest" description="Disordered" evidence="1">
    <location>
        <begin position="974"/>
        <end position="1032"/>
    </location>
</feature>
<evidence type="ECO:0000313" key="5">
    <source>
        <dbReference type="Proteomes" id="UP000015101"/>
    </source>
</evidence>
<keyword evidence="5" id="KW-1185">Reference proteome</keyword>
<dbReference type="GeneID" id="20198127"/>
<feature type="region of interest" description="Disordered" evidence="1">
    <location>
        <begin position="492"/>
        <end position="578"/>
    </location>
</feature>
<feature type="compositionally biased region" description="Low complexity" evidence="1">
    <location>
        <begin position="504"/>
        <end position="541"/>
    </location>
</feature>
<dbReference type="RefSeq" id="XP_009009202.1">
    <property type="nucleotide sequence ID" value="XM_009010954.1"/>
</dbReference>
<dbReference type="Pfam" id="PF00595">
    <property type="entry name" value="PDZ"/>
    <property type="match status" value="1"/>
</dbReference>
<reference evidence="4" key="3">
    <citation type="submission" date="2015-06" db="UniProtKB">
        <authorList>
            <consortium name="EnsemblMetazoa"/>
        </authorList>
    </citation>
    <scope>IDENTIFICATION</scope>
</reference>
<sequence length="1060" mass="123994">MHKKFHQDMLASSRDIAFYVGVKVFSIDEGGVADCDGQLQEGDEIIEINDTSLYKMTFDRAQEIFRMAVKFPEINLKVRCARIKIISHSMKQAWNLKDLKHAINPAFTTKSSSVNDLMLDHWASNDDYLHHDVFIQKNRPHYRSVHSGSSHHGLFVYENDFLNTSLTRAVDKSLGQFDDDLEFREEPVDVVADCANELKPDKEKINEKKKLRKTKAHWWSRWIKSKNHEISAAKAKVEKKDESCQTIYSATGLKHNHPIDGHHNIKFVKNSAKNLKVNSHNLIESNHVKNSFASKSDKTSSDISKDLDVSAGSKKIIPLVHNSNYYLSKEDTVYKDLISVGGKNKDIIKKVNNNRNQPDCHVFEDIAVKHNPVEPAYSVIKINKDENIKFSNEHRSLFSGYVNHNNDDPFNLSSEIIFPNDNELSDYNKNQFMQQSQHNKLHQQISQTFDDKYDQLVKHNLQNAQTNQQRELTKEFKLKYLSDRSYESSPFFINSTSDASPDVSQQSVQQPQLLQQQQQHQQQYNQHQNQHQHSQQQQQRQQKFHLQEKLEIATSNFPADHQNRADQSRRFSQRVPNVSNLFQTNHDNIIMLKENGNQNEQFLSQIHSNIPQAYLSKSFNDLSQKRPNPFEKRLLSETTNYNHFDFDAPAFNLSHSNIYPNDHALYNCNKFCLNDRGKMLRHGSEKFGDKSITKNNTNNINHASSRSFDERNEKFRHVDMWLNKNLSVNQREQKMHRPNNVLLTRPLSQSVAGNLHTNMHAQYHPTANCFKNSHVDDNLGKYQMKQHFQWNNQPSNNQTIINPSANLFQQICNNNHYYEIKNNTCRDKFINGNEIKTFEQNKSNPLTEMQQMLKNSKHITNQYMPHVTDPRRRDENFQKVNYVPNKIDRPTMNSALLGPSQPQQRVGYREDSPVIHHSSQPKHGSQDFYIRQDTNTTYINHSSKTQNQSNAFIPSKPFNQRAQHPLLLHEHNTLQQTHEASSNARISQQLQQQHQQHQRQHQQKQQHQHQQQQHQQQQHQQHQQQRQQQQYSQVKELRDNFYQKNLTQLLNTNNVSNSII</sequence>
<dbReference type="PANTHER" id="PTHR11324">
    <property type="entry name" value="IL16-RELATED"/>
    <property type="match status" value="1"/>
</dbReference>
<dbReference type="SMART" id="SM00228">
    <property type="entry name" value="PDZ"/>
    <property type="match status" value="1"/>
</dbReference>
<evidence type="ECO:0000256" key="1">
    <source>
        <dbReference type="SAM" id="MobiDB-lite"/>
    </source>
</evidence>
<dbReference type="EnsemblMetazoa" id="HelroT159024">
    <property type="protein sequence ID" value="HelroP159024"/>
    <property type="gene ID" value="HelroG159024"/>
</dbReference>
<feature type="compositionally biased region" description="Polar residues" evidence="1">
    <location>
        <begin position="974"/>
        <end position="987"/>
    </location>
</feature>
<dbReference type="OrthoDB" id="6022242at2759"/>
<dbReference type="InterPro" id="IPR001478">
    <property type="entry name" value="PDZ"/>
</dbReference>
<organism evidence="4 5">
    <name type="scientific">Helobdella robusta</name>
    <name type="common">Californian leech</name>
    <dbReference type="NCBI Taxonomy" id="6412"/>
    <lineage>
        <taxon>Eukaryota</taxon>
        <taxon>Metazoa</taxon>
        <taxon>Spiralia</taxon>
        <taxon>Lophotrochozoa</taxon>
        <taxon>Annelida</taxon>
        <taxon>Clitellata</taxon>
        <taxon>Hirudinea</taxon>
        <taxon>Rhynchobdellida</taxon>
        <taxon>Glossiphoniidae</taxon>
        <taxon>Helobdella</taxon>
    </lineage>
</organism>
<dbReference type="SUPFAM" id="SSF50156">
    <property type="entry name" value="PDZ domain-like"/>
    <property type="match status" value="1"/>
</dbReference>
<name>T1ENH7_HELRO</name>
<feature type="compositionally biased region" description="Basic residues" evidence="1">
    <location>
        <begin position="996"/>
        <end position="1007"/>
    </location>
</feature>
<evidence type="ECO:0000259" key="2">
    <source>
        <dbReference type="PROSITE" id="PS50106"/>
    </source>
</evidence>
<dbReference type="PANTHER" id="PTHR11324:SF16">
    <property type="entry name" value="PDZ DOMAIN-CONTAINING PROTEIN 2"/>
    <property type="match status" value="1"/>
</dbReference>
<gene>
    <name evidence="4" type="primary">20198127</name>
    <name evidence="3" type="ORF">HELRODRAFT_159024</name>
</gene>
<feature type="compositionally biased region" description="Polar residues" evidence="1">
    <location>
        <begin position="492"/>
        <end position="503"/>
    </location>
</feature>
<dbReference type="EMBL" id="KB095811">
    <property type="protein sequence ID" value="ESO12482.1"/>
    <property type="molecule type" value="Genomic_DNA"/>
</dbReference>
<feature type="domain" description="PDZ" evidence="2">
    <location>
        <begin position="21"/>
        <end position="66"/>
    </location>
</feature>
<evidence type="ECO:0000313" key="3">
    <source>
        <dbReference type="EMBL" id="ESO12482.1"/>
    </source>
</evidence>
<feature type="compositionally biased region" description="Low complexity" evidence="1">
    <location>
        <begin position="1008"/>
        <end position="1030"/>
    </location>
</feature>
<feature type="region of interest" description="Disordered" evidence="1">
    <location>
        <begin position="688"/>
        <end position="708"/>
    </location>
</feature>
<dbReference type="AlphaFoldDB" id="T1ENH7"/>
<dbReference type="InParanoid" id="T1ENH7"/>
<dbReference type="Gene3D" id="2.30.42.10">
    <property type="match status" value="1"/>
</dbReference>
<dbReference type="PROSITE" id="PS50106">
    <property type="entry name" value="PDZ"/>
    <property type="match status" value="1"/>
</dbReference>
<dbReference type="KEGG" id="hro:HELRODRAFT_159024"/>
<dbReference type="CTD" id="20198127"/>